<dbReference type="PANTHER" id="PTHR47894:SF1">
    <property type="entry name" value="HTH-TYPE TRANSCRIPTIONAL REGULATOR VQSM"/>
    <property type="match status" value="1"/>
</dbReference>
<dbReference type="InterPro" id="IPR020449">
    <property type="entry name" value="Tscrpt_reg_AraC-type_HTH"/>
</dbReference>
<dbReference type="AlphaFoldDB" id="A0A6G4WA94"/>
<dbReference type="Pfam" id="PF12833">
    <property type="entry name" value="HTH_18"/>
    <property type="match status" value="1"/>
</dbReference>
<evidence type="ECO:0000256" key="3">
    <source>
        <dbReference type="ARBA" id="ARBA00023163"/>
    </source>
</evidence>
<comment type="caution">
    <text evidence="5">The sequence shown here is derived from an EMBL/GenBank/DDBJ whole genome shotgun (WGS) entry which is preliminary data.</text>
</comment>
<dbReference type="PRINTS" id="PR00032">
    <property type="entry name" value="HTHARAC"/>
</dbReference>
<keyword evidence="6" id="KW-1185">Reference proteome</keyword>
<dbReference type="SUPFAM" id="SSF46689">
    <property type="entry name" value="Homeodomain-like"/>
    <property type="match status" value="1"/>
</dbReference>
<dbReference type="GO" id="GO:0000976">
    <property type="term" value="F:transcription cis-regulatory region binding"/>
    <property type="evidence" value="ECO:0007669"/>
    <property type="project" value="TreeGrafter"/>
</dbReference>
<dbReference type="GO" id="GO:0003700">
    <property type="term" value="F:DNA-binding transcription factor activity"/>
    <property type="evidence" value="ECO:0007669"/>
    <property type="project" value="InterPro"/>
</dbReference>
<dbReference type="InterPro" id="IPR009057">
    <property type="entry name" value="Homeodomain-like_sf"/>
</dbReference>
<proteinExistence type="predicted"/>
<sequence length="324" mass="35992">MLNSAPSIKIRSFLQVAPYLARRGVSPIEFFQRLGISPNIFQDPDAWLPRVLCFHVANEMVAATQDRFGGAHVGNMTELRSLGMWGKSILKSADVAHACEVAAANASMLHQGSSVRLITEGRTARIVYRFTGRCEMDPRQFIYGSLAVLRKVPLMAGEPSAIRVHLAAPRARGDDALEECLGPNIEMGAAHDMIEFDRALLDMPLQNQVDEASKVTESLRSTVGAAGLLVERLSHHRQLKLKAIAKGMGMSARTLQRRLKYCGVDFEDLLDETRRGEALRLIYEGEHKMTEIAYRVGYSDPAHFTRAFKRWTGTAPSRFPGDLQ</sequence>
<protein>
    <submittedName>
        <fullName evidence="5">AraC family transcriptional regulator</fullName>
    </submittedName>
</protein>
<dbReference type="Proteomes" id="UP001642900">
    <property type="component" value="Unassembled WGS sequence"/>
</dbReference>
<reference evidence="5 6" key="1">
    <citation type="submission" date="2020-02" db="EMBL/GenBank/DDBJ databases">
        <title>Genome sequence of strain CCNWXJ40-4.</title>
        <authorList>
            <person name="Gao J."/>
            <person name="Sun J."/>
        </authorList>
    </citation>
    <scope>NUCLEOTIDE SEQUENCE [LARGE SCALE GENOMIC DNA]</scope>
    <source>
        <strain evidence="5 6">CCNWXJ 40-4</strain>
    </source>
</reference>
<evidence type="ECO:0000259" key="4">
    <source>
        <dbReference type="PROSITE" id="PS01124"/>
    </source>
</evidence>
<dbReference type="PANTHER" id="PTHR47894">
    <property type="entry name" value="HTH-TYPE TRANSCRIPTIONAL REGULATOR GADX"/>
    <property type="match status" value="1"/>
</dbReference>
<dbReference type="Gene3D" id="1.10.10.60">
    <property type="entry name" value="Homeodomain-like"/>
    <property type="match status" value="1"/>
</dbReference>
<dbReference type="RefSeq" id="WP_165025636.1">
    <property type="nucleotide sequence ID" value="NZ_JAAKZF010000006.1"/>
</dbReference>
<dbReference type="EMBL" id="JAAKZF010000006">
    <property type="protein sequence ID" value="NGO51070.1"/>
    <property type="molecule type" value="Genomic_DNA"/>
</dbReference>
<evidence type="ECO:0000256" key="2">
    <source>
        <dbReference type="ARBA" id="ARBA00023125"/>
    </source>
</evidence>
<dbReference type="Pfam" id="PF12625">
    <property type="entry name" value="Arabinose_bd"/>
    <property type="match status" value="1"/>
</dbReference>
<dbReference type="GO" id="GO:0005829">
    <property type="term" value="C:cytosol"/>
    <property type="evidence" value="ECO:0007669"/>
    <property type="project" value="TreeGrafter"/>
</dbReference>
<accession>A0A6G4WA94</accession>
<dbReference type="InterPro" id="IPR032687">
    <property type="entry name" value="AraC-type_N"/>
</dbReference>
<name>A0A6G4WA94_9HYPH</name>
<keyword evidence="1" id="KW-0805">Transcription regulation</keyword>
<evidence type="ECO:0000256" key="1">
    <source>
        <dbReference type="ARBA" id="ARBA00023015"/>
    </source>
</evidence>
<dbReference type="InterPro" id="IPR018060">
    <property type="entry name" value="HTH_AraC"/>
</dbReference>
<keyword evidence="2" id="KW-0238">DNA-binding</keyword>
<dbReference type="SMART" id="SM00342">
    <property type="entry name" value="HTH_ARAC"/>
    <property type="match status" value="1"/>
</dbReference>
<organism evidence="5 6">
    <name type="scientific">Allomesorhizobium camelthorni</name>
    <dbReference type="NCBI Taxonomy" id="475069"/>
    <lineage>
        <taxon>Bacteria</taxon>
        <taxon>Pseudomonadati</taxon>
        <taxon>Pseudomonadota</taxon>
        <taxon>Alphaproteobacteria</taxon>
        <taxon>Hyphomicrobiales</taxon>
        <taxon>Phyllobacteriaceae</taxon>
        <taxon>Allomesorhizobium</taxon>
    </lineage>
</organism>
<feature type="domain" description="HTH araC/xylS-type" evidence="4">
    <location>
        <begin position="223"/>
        <end position="322"/>
    </location>
</feature>
<keyword evidence="3" id="KW-0804">Transcription</keyword>
<evidence type="ECO:0000313" key="5">
    <source>
        <dbReference type="EMBL" id="NGO51070.1"/>
    </source>
</evidence>
<dbReference type="PROSITE" id="PS01124">
    <property type="entry name" value="HTH_ARAC_FAMILY_2"/>
    <property type="match status" value="1"/>
</dbReference>
<gene>
    <name evidence="5" type="ORF">G6N73_07725</name>
</gene>
<evidence type="ECO:0000313" key="6">
    <source>
        <dbReference type="Proteomes" id="UP001642900"/>
    </source>
</evidence>